<evidence type="ECO:0000313" key="3">
    <source>
        <dbReference type="Proteomes" id="UP000006426"/>
    </source>
</evidence>
<protein>
    <submittedName>
        <fullName evidence="2">Uncharacterized protein</fullName>
    </submittedName>
</protein>
<organism evidence="2 3">
    <name type="scientific">Pseudomonas amygdali pv. lachrymans str. M301315</name>
    <dbReference type="NCBI Taxonomy" id="629260"/>
    <lineage>
        <taxon>Bacteria</taxon>
        <taxon>Pseudomonadati</taxon>
        <taxon>Pseudomonadota</taxon>
        <taxon>Gammaproteobacteria</taxon>
        <taxon>Pseudomonadales</taxon>
        <taxon>Pseudomonadaceae</taxon>
        <taxon>Pseudomonas</taxon>
        <taxon>Pseudomonas amygdali</taxon>
    </lineage>
</organism>
<geneLocation type="plasmid" evidence="3">
    <name>pmppla107</name>
</geneLocation>
<accession>A0AAD0M4N4</accession>
<keyword evidence="2" id="KW-0614">Plasmid</keyword>
<reference evidence="2 3" key="1">
    <citation type="journal article" date="2011" name="PLoS Pathog.">
        <title>Dynamic evolution of pathogenicity revealed by sequencing and comparative genomics of 19 Pseudomonas syringae isolates.</title>
        <authorList>
            <person name="Baltrus D.A."/>
            <person name="Nishimura M.T."/>
            <person name="Romanchuk A."/>
            <person name="Chang J.H."/>
            <person name="Mukhtar M.S."/>
            <person name="Cherkis K."/>
            <person name="Roach J."/>
            <person name="Grant S.R."/>
            <person name="Jones C.D."/>
            <person name="Dangl J.L."/>
        </authorList>
    </citation>
    <scope>NUCLEOTIDE SEQUENCE [LARGE SCALE GENOMIC DNA]</scope>
    <source>
        <strain evidence="2 3">M301315</strain>
    </source>
</reference>
<sequence>MTAQNDLDSGRDYPFEQSDDVGTPVPATDWAHAAARGILSNLTGRGGIGNELEQLDEELRKEVVDEAAEIIRLAHAQSNATLPS</sequence>
<feature type="region of interest" description="Disordered" evidence="1">
    <location>
        <begin position="1"/>
        <end position="26"/>
    </location>
</feature>
<dbReference type="RefSeq" id="WP_005742155.1">
    <property type="nucleotide sequence ID" value="NZ_CP031226.1"/>
</dbReference>
<evidence type="ECO:0000313" key="2">
    <source>
        <dbReference type="EMBL" id="AXH59617.1"/>
    </source>
</evidence>
<evidence type="ECO:0000256" key="1">
    <source>
        <dbReference type="SAM" id="MobiDB-lite"/>
    </source>
</evidence>
<name>A0AAD0M4N4_PSEAV</name>
<gene>
    <name evidence="2" type="ORF">PLA107_030810</name>
</gene>
<dbReference type="Proteomes" id="UP000006426">
    <property type="component" value="Plasmid pmppla107"/>
</dbReference>
<dbReference type="EMBL" id="CP031226">
    <property type="protein sequence ID" value="AXH59617.1"/>
    <property type="molecule type" value="Genomic_DNA"/>
</dbReference>
<proteinExistence type="predicted"/>
<dbReference type="GeneID" id="39474611"/>
<dbReference type="AlphaFoldDB" id="A0AAD0M4N4"/>